<organism evidence="1">
    <name type="scientific">freshwater metagenome</name>
    <dbReference type="NCBI Taxonomy" id="449393"/>
    <lineage>
        <taxon>unclassified sequences</taxon>
        <taxon>metagenomes</taxon>
        <taxon>ecological metagenomes</taxon>
    </lineage>
</organism>
<protein>
    <submittedName>
        <fullName evidence="1">Unannotated protein</fullName>
    </submittedName>
</protein>
<dbReference type="AlphaFoldDB" id="A0A6J6DCL8"/>
<reference evidence="1" key="1">
    <citation type="submission" date="2020-05" db="EMBL/GenBank/DDBJ databases">
        <authorList>
            <person name="Chiriac C."/>
            <person name="Salcher M."/>
            <person name="Ghai R."/>
            <person name="Kavagutti S V."/>
        </authorList>
    </citation>
    <scope>NUCLEOTIDE SEQUENCE</scope>
</reference>
<gene>
    <name evidence="1" type="ORF">UFOPK1684_00001</name>
</gene>
<proteinExistence type="predicted"/>
<name>A0A6J6DCL8_9ZZZZ</name>
<evidence type="ECO:0000313" key="1">
    <source>
        <dbReference type="EMBL" id="CAB4560003.1"/>
    </source>
</evidence>
<dbReference type="EMBL" id="CAEZTM010000001">
    <property type="protein sequence ID" value="CAB4560003.1"/>
    <property type="molecule type" value="Genomic_DNA"/>
</dbReference>
<accession>A0A6J6DCL8</accession>
<sequence>MNRNPGLIVSTSPPVEAPVTNGRLECRTIPLRFLPGRLDIVVSVENHRRSIPYRFTTGNHGGGSPTVPINADRAKQTRCSEQVFHAGGAVVQVSVIKALPRHRRNPN</sequence>